<evidence type="ECO:0000313" key="2">
    <source>
        <dbReference type="EMBL" id="ROK64911.1"/>
    </source>
</evidence>
<gene>
    <name evidence="2" type="ORF">DPX16_1136</name>
</gene>
<feature type="region of interest" description="Disordered" evidence="1">
    <location>
        <begin position="249"/>
        <end position="269"/>
    </location>
</feature>
<organism evidence="2 3">
    <name type="scientific">Anabarilius grahami</name>
    <name type="common">Kanglang fish</name>
    <name type="synonym">Barilius grahami</name>
    <dbReference type="NCBI Taxonomy" id="495550"/>
    <lineage>
        <taxon>Eukaryota</taxon>
        <taxon>Metazoa</taxon>
        <taxon>Chordata</taxon>
        <taxon>Craniata</taxon>
        <taxon>Vertebrata</taxon>
        <taxon>Euteleostomi</taxon>
        <taxon>Actinopterygii</taxon>
        <taxon>Neopterygii</taxon>
        <taxon>Teleostei</taxon>
        <taxon>Ostariophysi</taxon>
        <taxon>Cypriniformes</taxon>
        <taxon>Xenocyprididae</taxon>
        <taxon>Xenocypridinae</taxon>
        <taxon>Xenocypridinae incertae sedis</taxon>
        <taxon>Anabarilius</taxon>
    </lineage>
</organism>
<sequence length="269" mass="29120">MDSSANVGYVGNIGNDVTWMTWHTTSATDLRGIRCTQALHPYSCSRFLLPLGVTSVLPHISSTSGPQALGYSGSTSDARDCSIAWISSASDFTQLHRLSIYAYGSIGLVSISRPQLSTSSPSWLLSLYSAVGCRHSVALGLCLWKPSIITARISSSVCHNSSAIDYHHPFGSSLSTSKTPSTSPSAIFLLRHEVVPFSEGYCHSCVRFVPRFTVVNRIRIQLRPRTGAMTRPQRSPEVSAEIESTRSSIVKASSTRQPVAQFNKPSIPA</sequence>
<dbReference type="Proteomes" id="UP000281406">
    <property type="component" value="Unassembled WGS sequence"/>
</dbReference>
<evidence type="ECO:0000313" key="3">
    <source>
        <dbReference type="Proteomes" id="UP000281406"/>
    </source>
</evidence>
<accession>A0A3N0XZX7</accession>
<protein>
    <submittedName>
        <fullName evidence="2">Uncharacterized protein</fullName>
    </submittedName>
</protein>
<name>A0A3N0XZX7_ANAGA</name>
<comment type="caution">
    <text evidence="2">The sequence shown here is derived from an EMBL/GenBank/DDBJ whole genome shotgun (WGS) entry which is preliminary data.</text>
</comment>
<evidence type="ECO:0000256" key="1">
    <source>
        <dbReference type="SAM" id="MobiDB-lite"/>
    </source>
</evidence>
<dbReference type="EMBL" id="RJVU01056109">
    <property type="protein sequence ID" value="ROK64911.1"/>
    <property type="molecule type" value="Genomic_DNA"/>
</dbReference>
<dbReference type="AlphaFoldDB" id="A0A3N0XZX7"/>
<reference evidence="2 3" key="1">
    <citation type="submission" date="2018-10" db="EMBL/GenBank/DDBJ databases">
        <title>Genome assembly for a Yunnan-Guizhou Plateau 3E fish, Anabarilius grahami (Regan), and its evolutionary and genetic applications.</title>
        <authorList>
            <person name="Jiang W."/>
        </authorList>
    </citation>
    <scope>NUCLEOTIDE SEQUENCE [LARGE SCALE GENOMIC DNA]</scope>
    <source>
        <strain evidence="2">AG-KIZ</strain>
        <tissue evidence="2">Muscle</tissue>
    </source>
</reference>
<keyword evidence="3" id="KW-1185">Reference proteome</keyword>
<proteinExistence type="predicted"/>